<dbReference type="Proteomes" id="UP000807850">
    <property type="component" value="Unassembled WGS sequence"/>
</dbReference>
<dbReference type="InterPro" id="IPR008979">
    <property type="entry name" value="Galactose-bd-like_sf"/>
</dbReference>
<evidence type="ECO:0008006" key="4">
    <source>
        <dbReference type="Google" id="ProtNLM"/>
    </source>
</evidence>
<feature type="chain" id="PRO_5038692086" description="CBM-cenC domain-containing protein" evidence="1">
    <location>
        <begin position="26"/>
        <end position="400"/>
    </location>
</feature>
<name>A0A9D6L9E2_UNCEI</name>
<dbReference type="AlphaFoldDB" id="A0A9D6L9E2"/>
<evidence type="ECO:0000256" key="1">
    <source>
        <dbReference type="SAM" id="SignalP"/>
    </source>
</evidence>
<feature type="signal peptide" evidence="1">
    <location>
        <begin position="1"/>
        <end position="25"/>
    </location>
</feature>
<evidence type="ECO:0000313" key="2">
    <source>
        <dbReference type="EMBL" id="MBI3539395.1"/>
    </source>
</evidence>
<dbReference type="Gene3D" id="2.60.120.260">
    <property type="entry name" value="Galactose-binding domain-like"/>
    <property type="match status" value="2"/>
</dbReference>
<keyword evidence="1" id="KW-0732">Signal</keyword>
<dbReference type="EMBL" id="JACQAY010000118">
    <property type="protein sequence ID" value="MBI3539395.1"/>
    <property type="molecule type" value="Genomic_DNA"/>
</dbReference>
<reference evidence="2" key="1">
    <citation type="submission" date="2020-07" db="EMBL/GenBank/DDBJ databases">
        <title>Huge and variable diversity of episymbiotic CPR bacteria and DPANN archaea in groundwater ecosystems.</title>
        <authorList>
            <person name="He C.Y."/>
            <person name="Keren R."/>
            <person name="Whittaker M."/>
            <person name="Farag I.F."/>
            <person name="Doudna J."/>
            <person name="Cate J.H.D."/>
            <person name="Banfield J.F."/>
        </authorList>
    </citation>
    <scope>NUCLEOTIDE SEQUENCE</scope>
    <source>
        <strain evidence="2">NC_groundwater_928_Pr1_S-0.2um_72_17</strain>
    </source>
</reference>
<sequence length="400" mass="43445">MSPRIAVCAVLALGVLIACPPASRAAAAGNLLVNPDFETALSGHAWMPAGWDTSWSHLPTVFFGRDTSGAHGGRYAVSVANVSTLMPIWHNWSQTVLVASEAWGKDAVFSIWTRSNGVQGRGYVLLQAYRDTVGKMSRIWGVSRDTAMIRIGVRATSDPYVYLGMKREYFSDNETGWVRREVRVYVPPSTNILIVRGGLFGVGQVFFDDASLALEPARPAAELPVGVNLLRDPGFEGSGDEWEYSMPPYDDMRCDRDTSVAHDGKASVRFTGGTVGMVMTRAGVAQVIGNRNIGGKRVRLTGWIKTDSLRSSASIKLYATTAAGDSDVAAPSLISNTAPWTKLSLEMDVPTDSYQLWAWLLYNAPAVGKVWFDDASLEVLGPAKVQRPKPPHPVGRRLGR</sequence>
<gene>
    <name evidence="2" type="ORF">HY076_03880</name>
</gene>
<protein>
    <recommendedName>
        <fullName evidence="4">CBM-cenC domain-containing protein</fullName>
    </recommendedName>
</protein>
<proteinExistence type="predicted"/>
<dbReference type="PROSITE" id="PS51257">
    <property type="entry name" value="PROKAR_LIPOPROTEIN"/>
    <property type="match status" value="1"/>
</dbReference>
<comment type="caution">
    <text evidence="2">The sequence shown here is derived from an EMBL/GenBank/DDBJ whole genome shotgun (WGS) entry which is preliminary data.</text>
</comment>
<accession>A0A9D6L9E2</accession>
<dbReference type="SUPFAM" id="SSF49785">
    <property type="entry name" value="Galactose-binding domain-like"/>
    <property type="match status" value="1"/>
</dbReference>
<evidence type="ECO:0000313" key="3">
    <source>
        <dbReference type="Proteomes" id="UP000807850"/>
    </source>
</evidence>
<organism evidence="2 3">
    <name type="scientific">Eiseniibacteriota bacterium</name>
    <dbReference type="NCBI Taxonomy" id="2212470"/>
    <lineage>
        <taxon>Bacteria</taxon>
        <taxon>Candidatus Eiseniibacteriota</taxon>
    </lineage>
</organism>